<evidence type="ECO:0000313" key="4">
    <source>
        <dbReference type="Proteomes" id="UP000789901"/>
    </source>
</evidence>
<dbReference type="Gene3D" id="3.30.420.10">
    <property type="entry name" value="Ribonuclease H-like superfamily/Ribonuclease H"/>
    <property type="match status" value="1"/>
</dbReference>
<dbReference type="InterPro" id="IPR038717">
    <property type="entry name" value="Tc1-like_DDE_dom"/>
</dbReference>
<protein>
    <submittedName>
        <fullName evidence="3">24831_t:CDS:1</fullName>
    </submittedName>
</protein>
<comment type="caution">
    <text evidence="3">The sequence shown here is derived from an EMBL/GenBank/DDBJ whole genome shotgun (WGS) entry which is preliminary data.</text>
</comment>
<keyword evidence="1" id="KW-1133">Transmembrane helix</keyword>
<dbReference type="InterPro" id="IPR036397">
    <property type="entry name" value="RNaseH_sf"/>
</dbReference>
<evidence type="ECO:0000256" key="1">
    <source>
        <dbReference type="SAM" id="Phobius"/>
    </source>
</evidence>
<organism evidence="3 4">
    <name type="scientific">Gigaspora margarita</name>
    <dbReference type="NCBI Taxonomy" id="4874"/>
    <lineage>
        <taxon>Eukaryota</taxon>
        <taxon>Fungi</taxon>
        <taxon>Fungi incertae sedis</taxon>
        <taxon>Mucoromycota</taxon>
        <taxon>Glomeromycotina</taxon>
        <taxon>Glomeromycetes</taxon>
        <taxon>Diversisporales</taxon>
        <taxon>Gigasporaceae</taxon>
        <taxon>Gigaspora</taxon>
    </lineage>
</organism>
<keyword evidence="1" id="KW-0472">Membrane</keyword>
<feature type="non-terminal residue" evidence="3">
    <location>
        <position position="1"/>
    </location>
</feature>
<keyword evidence="1" id="KW-0812">Transmembrane</keyword>
<evidence type="ECO:0000313" key="3">
    <source>
        <dbReference type="EMBL" id="CAG8839349.1"/>
    </source>
</evidence>
<dbReference type="EMBL" id="CAJVQB010060233">
    <property type="protein sequence ID" value="CAG8839349.1"/>
    <property type="molecule type" value="Genomic_DNA"/>
</dbReference>
<keyword evidence="4" id="KW-1185">Reference proteome</keyword>
<dbReference type="PANTHER" id="PTHR46564">
    <property type="entry name" value="TRANSPOSASE"/>
    <property type="match status" value="1"/>
</dbReference>
<reference evidence="3 4" key="1">
    <citation type="submission" date="2021-06" db="EMBL/GenBank/DDBJ databases">
        <authorList>
            <person name="Kallberg Y."/>
            <person name="Tangrot J."/>
            <person name="Rosling A."/>
        </authorList>
    </citation>
    <scope>NUCLEOTIDE SEQUENCE [LARGE SCALE GENOMIC DNA]</scope>
    <source>
        <strain evidence="3 4">120-4 pot B 10/14</strain>
    </source>
</reference>
<dbReference type="Pfam" id="PF13358">
    <property type="entry name" value="DDE_3"/>
    <property type="match status" value="1"/>
</dbReference>
<dbReference type="Proteomes" id="UP000789901">
    <property type="component" value="Unassembled WGS sequence"/>
</dbReference>
<dbReference type="PANTHER" id="PTHR46564:SF1">
    <property type="entry name" value="TRANSPOSASE"/>
    <property type="match status" value="1"/>
</dbReference>
<feature type="transmembrane region" description="Helical" evidence="1">
    <location>
        <begin position="34"/>
        <end position="51"/>
    </location>
</feature>
<sequence>ESYKNEQTINKGYGYFQMNMKAIKKTVVLHSKCYTILLALTLDGIIAISILENSCTKIKFKEFIITQVLPQMNTFPYARSILILDNAKIHHDNGLLKFLNAFGIRVKFLPPYSPDLNPIELAFLSI</sequence>
<name>A0ABN7WS42_GIGMA</name>
<accession>A0ABN7WS42</accession>
<evidence type="ECO:0000259" key="2">
    <source>
        <dbReference type="Pfam" id="PF13358"/>
    </source>
</evidence>
<gene>
    <name evidence="3" type="ORF">GMARGA_LOCUS34408</name>
</gene>
<proteinExistence type="predicted"/>
<feature type="domain" description="Tc1-like transposase DDE" evidence="2">
    <location>
        <begin position="2"/>
        <end position="123"/>
    </location>
</feature>